<evidence type="ECO:0000256" key="3">
    <source>
        <dbReference type="SAM" id="MobiDB-lite"/>
    </source>
</evidence>
<keyword evidence="6" id="KW-1185">Reference proteome</keyword>
<dbReference type="InterPro" id="IPR050211">
    <property type="entry name" value="FOX_domain-containing"/>
</dbReference>
<dbReference type="PANTHER" id="PTHR11829">
    <property type="entry name" value="FORKHEAD BOX PROTEIN"/>
    <property type="match status" value="1"/>
</dbReference>
<evidence type="ECO:0000256" key="1">
    <source>
        <dbReference type="ARBA" id="ARBA00023125"/>
    </source>
</evidence>
<dbReference type="PANTHER" id="PTHR11829:SF343">
    <property type="entry name" value="FORK-HEAD DOMAIN-CONTAINING PROTEIN"/>
    <property type="match status" value="1"/>
</dbReference>
<comment type="caution">
    <text evidence="5">The sequence shown here is derived from an EMBL/GenBank/DDBJ whole genome shotgun (WGS) entry which is preliminary data.</text>
</comment>
<evidence type="ECO:0000256" key="2">
    <source>
        <dbReference type="PROSITE-ProRule" id="PRU00089"/>
    </source>
</evidence>
<proteinExistence type="predicted"/>
<evidence type="ECO:0000313" key="5">
    <source>
        <dbReference type="EMBL" id="CAA7270469.1"/>
    </source>
</evidence>
<dbReference type="GO" id="GO:0000981">
    <property type="term" value="F:DNA-binding transcription factor activity, RNA polymerase II-specific"/>
    <property type="evidence" value="ECO:0007669"/>
    <property type="project" value="TreeGrafter"/>
</dbReference>
<dbReference type="GO" id="GO:0005634">
    <property type="term" value="C:nucleus"/>
    <property type="evidence" value="ECO:0007669"/>
    <property type="project" value="UniProtKB-SubCell"/>
</dbReference>
<dbReference type="Pfam" id="PF00250">
    <property type="entry name" value="Forkhead"/>
    <property type="match status" value="1"/>
</dbReference>
<feature type="region of interest" description="Disordered" evidence="3">
    <location>
        <begin position="713"/>
        <end position="733"/>
    </location>
</feature>
<feature type="compositionally biased region" description="Low complexity" evidence="3">
    <location>
        <begin position="231"/>
        <end position="252"/>
    </location>
</feature>
<keyword evidence="2" id="KW-0539">Nucleus</keyword>
<gene>
    <name evidence="5" type="ORF">AAE3_LOCUS12814</name>
</gene>
<protein>
    <recommendedName>
        <fullName evidence="4">Fork-head domain-containing protein</fullName>
    </recommendedName>
</protein>
<dbReference type="Proteomes" id="UP000467700">
    <property type="component" value="Unassembled WGS sequence"/>
</dbReference>
<evidence type="ECO:0000259" key="4">
    <source>
        <dbReference type="PROSITE" id="PS50039"/>
    </source>
</evidence>
<name>A0A8S0VUL3_CYCAE</name>
<dbReference type="InterPro" id="IPR036388">
    <property type="entry name" value="WH-like_DNA-bd_sf"/>
</dbReference>
<dbReference type="PROSITE" id="PS50039">
    <property type="entry name" value="FORK_HEAD_3"/>
    <property type="match status" value="1"/>
</dbReference>
<dbReference type="PRINTS" id="PR00053">
    <property type="entry name" value="FORKHEAD"/>
</dbReference>
<accession>A0A8S0VUL3</accession>
<feature type="domain" description="Fork-head" evidence="4">
    <location>
        <begin position="630"/>
        <end position="708"/>
    </location>
</feature>
<dbReference type="SMART" id="SM00339">
    <property type="entry name" value="FH"/>
    <property type="match status" value="1"/>
</dbReference>
<dbReference type="AlphaFoldDB" id="A0A8S0VUL3"/>
<feature type="DNA-binding region" description="Fork-head" evidence="2">
    <location>
        <begin position="630"/>
        <end position="708"/>
    </location>
</feature>
<dbReference type="Gene3D" id="1.10.10.10">
    <property type="entry name" value="Winged helix-like DNA-binding domain superfamily/Winged helix DNA-binding domain"/>
    <property type="match status" value="1"/>
</dbReference>
<feature type="compositionally biased region" description="Basic and acidic residues" evidence="3">
    <location>
        <begin position="713"/>
        <end position="728"/>
    </location>
</feature>
<dbReference type="CDD" id="cd00059">
    <property type="entry name" value="FH_FOX"/>
    <property type="match status" value="1"/>
</dbReference>
<organism evidence="5 6">
    <name type="scientific">Cyclocybe aegerita</name>
    <name type="common">Black poplar mushroom</name>
    <name type="synonym">Agrocybe aegerita</name>
    <dbReference type="NCBI Taxonomy" id="1973307"/>
    <lineage>
        <taxon>Eukaryota</taxon>
        <taxon>Fungi</taxon>
        <taxon>Dikarya</taxon>
        <taxon>Basidiomycota</taxon>
        <taxon>Agaricomycotina</taxon>
        <taxon>Agaricomycetes</taxon>
        <taxon>Agaricomycetidae</taxon>
        <taxon>Agaricales</taxon>
        <taxon>Agaricineae</taxon>
        <taxon>Bolbitiaceae</taxon>
        <taxon>Cyclocybe</taxon>
    </lineage>
</organism>
<dbReference type="InterPro" id="IPR001766">
    <property type="entry name" value="Fork_head_dom"/>
</dbReference>
<dbReference type="InterPro" id="IPR036390">
    <property type="entry name" value="WH_DNA-bd_sf"/>
</dbReference>
<dbReference type="GO" id="GO:0000978">
    <property type="term" value="F:RNA polymerase II cis-regulatory region sequence-specific DNA binding"/>
    <property type="evidence" value="ECO:0007669"/>
    <property type="project" value="TreeGrafter"/>
</dbReference>
<dbReference type="OrthoDB" id="5954824at2759"/>
<feature type="region of interest" description="Disordered" evidence="3">
    <location>
        <begin position="1"/>
        <end position="31"/>
    </location>
</feature>
<dbReference type="EMBL" id="CACVBS010000090">
    <property type="protein sequence ID" value="CAA7270469.1"/>
    <property type="molecule type" value="Genomic_DNA"/>
</dbReference>
<feature type="region of interest" description="Disordered" evidence="3">
    <location>
        <begin position="220"/>
        <end position="260"/>
    </location>
</feature>
<dbReference type="SUPFAM" id="SSF46785">
    <property type="entry name" value="Winged helix' DNA-binding domain"/>
    <property type="match status" value="1"/>
</dbReference>
<evidence type="ECO:0000313" key="6">
    <source>
        <dbReference type="Proteomes" id="UP000467700"/>
    </source>
</evidence>
<feature type="compositionally biased region" description="Polar residues" evidence="3">
    <location>
        <begin position="1"/>
        <end position="11"/>
    </location>
</feature>
<comment type="subcellular location">
    <subcellularLocation>
        <location evidence="2">Nucleus</location>
    </subcellularLocation>
</comment>
<reference evidence="5 6" key="1">
    <citation type="submission" date="2020-01" db="EMBL/GenBank/DDBJ databases">
        <authorList>
            <person name="Gupta K D."/>
        </authorList>
    </citation>
    <scope>NUCLEOTIDE SEQUENCE [LARGE SCALE GENOMIC DNA]</scope>
</reference>
<keyword evidence="1 2" id="KW-0238">DNA-binding</keyword>
<sequence length="758" mass="84803">MRTETNFNSLPATKKRKLGPGQSFESQGVPQQASFADIWEWLKEEGTNGPNGAEGIADFYFDYASSRLRHPPSPSGSYNVQQQVDLEPDPTDVVAFLVLSSLTVFKKYINSNAESWYKYANGVVNLGGMATFSSASHRSDVTLNFRTVHQEIGQPMYVWEHSGSVDSKTGPDTTERNELQVAEGQPLSNQCLFVRIISVMVGLKSWRDLENSNFGSTDIAPDGFPESTELAGANAAGGAQSGSVSSGPSGSAQGFGGSVKSQSSISLTEDTILTHETATGLRNVHPSKLINEFLLKEVPDAKMAISSDRDWNWILESTPPNEYDTAEKFIEKICSMHTIVEDDGVVWLEPVVQSDEGESDEFEGINNLLNGFEDGSTTIEAYLFGLNRTSNRKEFLDELIMDLSSVSLNSWNDLSEPETGGLQGHPDRPLSLHEIAEHKHGNLSLLPTFTQSIRTIRTALESLPMEHAQKPAVMCFLADLFFQRYRRLSLRDDLDEAICYYEEALELNQMEEYTHLEILLGLCSALYRRLRSFGDPQDIENLRLRLQEQGRLDFDKILPASNQDLQRRSSTPVSLNLRTRYSFSPLNNVRSPGPLFLSHPTRIPRNTFARLLKSPYPLNLSSLPDEPFDKNVPAVTTLIKLAIFGSKDKRLTLRQIYDEIEKRYPSWKDAKDKPWQRSIRHNLSLKAIFVRIERPVSHPGKGFYWALDVRQGEGNKSDGRRCRGHGDGELDENVGSIKEHLSVTPTSLLPHPDAKVEC</sequence>